<name>A0A6A5G3Z9_CAERE</name>
<comment type="caution">
    <text evidence="2">The sequence shown here is derived from an EMBL/GenBank/DDBJ whole genome shotgun (WGS) entry which is preliminary data.</text>
</comment>
<dbReference type="EMBL" id="WUAV01000006">
    <property type="protein sequence ID" value="KAF1749656.1"/>
    <property type="molecule type" value="Genomic_DNA"/>
</dbReference>
<organism evidence="2 3">
    <name type="scientific">Caenorhabditis remanei</name>
    <name type="common">Caenorhabditis vulgaris</name>
    <dbReference type="NCBI Taxonomy" id="31234"/>
    <lineage>
        <taxon>Eukaryota</taxon>
        <taxon>Metazoa</taxon>
        <taxon>Ecdysozoa</taxon>
        <taxon>Nematoda</taxon>
        <taxon>Chromadorea</taxon>
        <taxon>Rhabditida</taxon>
        <taxon>Rhabditina</taxon>
        <taxon>Rhabditomorpha</taxon>
        <taxon>Rhabditoidea</taxon>
        <taxon>Rhabditidae</taxon>
        <taxon>Peloderinae</taxon>
        <taxon>Caenorhabditis</taxon>
    </lineage>
</organism>
<evidence type="ECO:0000313" key="2">
    <source>
        <dbReference type="EMBL" id="KAF1749656.1"/>
    </source>
</evidence>
<protein>
    <submittedName>
        <fullName evidence="2">Uncharacterized protein</fullName>
    </submittedName>
</protein>
<dbReference type="RefSeq" id="XP_053580243.1">
    <property type="nucleotide sequence ID" value="XM_053736677.1"/>
</dbReference>
<dbReference type="GeneID" id="78778038"/>
<reference evidence="2 3" key="1">
    <citation type="submission" date="2019-12" db="EMBL/GenBank/DDBJ databases">
        <title>Chromosome-level assembly of the Caenorhabditis remanei genome.</title>
        <authorList>
            <person name="Teterina A.A."/>
            <person name="Willis J.H."/>
            <person name="Phillips P.C."/>
        </authorList>
    </citation>
    <scope>NUCLEOTIDE SEQUENCE [LARGE SCALE GENOMIC DNA]</scope>
    <source>
        <strain evidence="2 3">PX506</strain>
        <tissue evidence="2">Whole organism</tissue>
    </source>
</reference>
<proteinExistence type="predicted"/>
<evidence type="ECO:0000256" key="1">
    <source>
        <dbReference type="SAM" id="MobiDB-lite"/>
    </source>
</evidence>
<feature type="compositionally biased region" description="Polar residues" evidence="1">
    <location>
        <begin position="16"/>
        <end position="27"/>
    </location>
</feature>
<accession>A0A6A5G3Z9</accession>
<dbReference type="KEGG" id="crq:GCK72_026124"/>
<dbReference type="CTD" id="78778038"/>
<dbReference type="Proteomes" id="UP000483820">
    <property type="component" value="Chromosome X"/>
</dbReference>
<feature type="region of interest" description="Disordered" evidence="1">
    <location>
        <begin position="1"/>
        <end position="43"/>
    </location>
</feature>
<sequence>MSRPYGNKKQIKKKNVPSSGAIRSNGESLGAGSTGRQEIKIEDDVSQSWMDSTIAKTKAIKIEEGISQNSFPAKFVGTREIKMEVGSQQNSIKSADPRNFSAACHPQLLYDALARLQDPRPSAQNFWFLPQTPSDNRQAQVGQLPTGFNIQNTWLTPPGASARYPDQGTNSALGAPSSSLTGVFEIPKGNYVGFAEWVKRELFPTEGIKLEDHNPNIPPPPMTPFVAEVYSCVELIAEAFAKLPNYNASGQRLVIEHLLKKIKELSIAAKPYLKDFFVVKLRKSLEEQRLACWIGTDWVLGNFPITGIVDYEEE</sequence>
<evidence type="ECO:0000313" key="3">
    <source>
        <dbReference type="Proteomes" id="UP000483820"/>
    </source>
</evidence>
<dbReference type="AlphaFoldDB" id="A0A6A5G3Z9"/>
<gene>
    <name evidence="2" type="ORF">GCK72_026124</name>
</gene>